<keyword evidence="7 11" id="KW-0378">Hydrolase</keyword>
<dbReference type="GO" id="GO:0046872">
    <property type="term" value="F:metal ion binding"/>
    <property type="evidence" value="ECO:0007669"/>
    <property type="project" value="UniProtKB-KW"/>
</dbReference>
<evidence type="ECO:0000256" key="6">
    <source>
        <dbReference type="ARBA" id="ARBA00022723"/>
    </source>
</evidence>
<dbReference type="Pfam" id="PF07687">
    <property type="entry name" value="M20_dimer"/>
    <property type="match status" value="1"/>
</dbReference>
<feature type="domain" description="Peptidase M20 dimerisation" evidence="10">
    <location>
        <begin position="174"/>
        <end position="286"/>
    </location>
</feature>
<dbReference type="Gene3D" id="3.30.70.360">
    <property type="match status" value="1"/>
</dbReference>
<dbReference type="AlphaFoldDB" id="A0A4U7N6Z5"/>
<protein>
    <submittedName>
        <fullName evidence="11">Acetylornithine deacetylase</fullName>
        <ecNumber evidence="11">3.5.1.16</ecNumber>
    </submittedName>
</protein>
<comment type="caution">
    <text evidence="11">The sequence shown here is derived from an EMBL/GenBank/DDBJ whole genome shotgun (WGS) entry which is preliminary data.</text>
</comment>
<dbReference type="PROSITE" id="PS00759">
    <property type="entry name" value="ARGE_DAPE_CPG2_2"/>
    <property type="match status" value="1"/>
</dbReference>
<dbReference type="SUPFAM" id="SSF55031">
    <property type="entry name" value="Bacterial exopeptidase dimerisation domain"/>
    <property type="match status" value="1"/>
</dbReference>
<dbReference type="SUPFAM" id="SSF53187">
    <property type="entry name" value="Zn-dependent exopeptidases"/>
    <property type="match status" value="1"/>
</dbReference>
<dbReference type="NCBIfam" id="TIGR01892">
    <property type="entry name" value="AcOrn-deacetyl"/>
    <property type="match status" value="1"/>
</dbReference>
<dbReference type="Gene3D" id="3.40.630.10">
    <property type="entry name" value="Zn peptidases"/>
    <property type="match status" value="1"/>
</dbReference>
<dbReference type="CDD" id="cd03894">
    <property type="entry name" value="M20_ArgE"/>
    <property type="match status" value="1"/>
</dbReference>
<evidence type="ECO:0000313" key="12">
    <source>
        <dbReference type="Proteomes" id="UP000306575"/>
    </source>
</evidence>
<organism evidence="11 12">
    <name type="scientific">Shimia litoralis</name>
    <dbReference type="NCBI Taxonomy" id="420403"/>
    <lineage>
        <taxon>Bacteria</taxon>
        <taxon>Pseudomonadati</taxon>
        <taxon>Pseudomonadota</taxon>
        <taxon>Alphaproteobacteria</taxon>
        <taxon>Rhodobacterales</taxon>
        <taxon>Roseobacteraceae</taxon>
    </lineage>
</organism>
<dbReference type="InterPro" id="IPR010169">
    <property type="entry name" value="AcOrn-deacetyl"/>
</dbReference>
<comment type="cofactor">
    <cofactor evidence="1">
        <name>Zn(2+)</name>
        <dbReference type="ChEBI" id="CHEBI:29105"/>
    </cofactor>
</comment>
<dbReference type="GO" id="GO:0008777">
    <property type="term" value="F:acetylornithine deacetylase activity"/>
    <property type="evidence" value="ECO:0007669"/>
    <property type="project" value="UniProtKB-EC"/>
</dbReference>
<evidence type="ECO:0000256" key="3">
    <source>
        <dbReference type="ARBA" id="ARBA00022490"/>
    </source>
</evidence>
<evidence type="ECO:0000256" key="5">
    <source>
        <dbReference type="ARBA" id="ARBA00022605"/>
    </source>
</evidence>
<dbReference type="Pfam" id="PF01546">
    <property type="entry name" value="Peptidase_M20"/>
    <property type="match status" value="1"/>
</dbReference>
<evidence type="ECO:0000256" key="1">
    <source>
        <dbReference type="ARBA" id="ARBA00001947"/>
    </source>
</evidence>
<name>A0A4U7N6Z5_9RHOB</name>
<dbReference type="InterPro" id="IPR036264">
    <property type="entry name" value="Bact_exopeptidase_dim_dom"/>
</dbReference>
<keyword evidence="9" id="KW-0170">Cobalt</keyword>
<accession>A0A4U7N6Z5</accession>
<evidence type="ECO:0000259" key="10">
    <source>
        <dbReference type="Pfam" id="PF07687"/>
    </source>
</evidence>
<keyword evidence="3" id="KW-0963">Cytoplasm</keyword>
<evidence type="ECO:0000256" key="8">
    <source>
        <dbReference type="ARBA" id="ARBA00022833"/>
    </source>
</evidence>
<dbReference type="PANTHER" id="PTHR43808:SF31">
    <property type="entry name" value="N-ACETYL-L-CITRULLINE DEACETYLASE"/>
    <property type="match status" value="1"/>
</dbReference>
<dbReference type="OrthoDB" id="9809784at2"/>
<dbReference type="InterPro" id="IPR011650">
    <property type="entry name" value="Peptidase_M20_dimer"/>
</dbReference>
<dbReference type="GO" id="GO:0006526">
    <property type="term" value="P:L-arginine biosynthetic process"/>
    <property type="evidence" value="ECO:0007669"/>
    <property type="project" value="UniProtKB-KW"/>
</dbReference>
<comment type="similarity">
    <text evidence="2">Belongs to the peptidase M20A family. ArgE subfamily.</text>
</comment>
<dbReference type="InterPro" id="IPR002933">
    <property type="entry name" value="Peptidase_M20"/>
</dbReference>
<keyword evidence="4" id="KW-0055">Arginine biosynthesis</keyword>
<dbReference type="InterPro" id="IPR001261">
    <property type="entry name" value="ArgE/DapE_CS"/>
</dbReference>
<evidence type="ECO:0000256" key="2">
    <source>
        <dbReference type="ARBA" id="ARBA00005691"/>
    </source>
</evidence>
<gene>
    <name evidence="11" type="primary">argE</name>
    <name evidence="11" type="ORF">FAP39_05155</name>
</gene>
<dbReference type="Proteomes" id="UP000306575">
    <property type="component" value="Unassembled WGS sequence"/>
</dbReference>
<keyword evidence="6" id="KW-0479">Metal-binding</keyword>
<dbReference type="InterPro" id="IPR050072">
    <property type="entry name" value="Peptidase_M20A"/>
</dbReference>
<evidence type="ECO:0000256" key="7">
    <source>
        <dbReference type="ARBA" id="ARBA00022801"/>
    </source>
</evidence>
<keyword evidence="8" id="KW-0862">Zinc</keyword>
<keyword evidence="12" id="KW-1185">Reference proteome</keyword>
<dbReference type="NCBIfam" id="NF005710">
    <property type="entry name" value="PRK07522.1"/>
    <property type="match status" value="1"/>
</dbReference>
<keyword evidence="5" id="KW-0028">Amino-acid biosynthesis</keyword>
<dbReference type="PANTHER" id="PTHR43808">
    <property type="entry name" value="ACETYLORNITHINE DEACETYLASE"/>
    <property type="match status" value="1"/>
</dbReference>
<reference evidence="11 12" key="1">
    <citation type="submission" date="2019-04" db="EMBL/GenBank/DDBJ databases">
        <title>Genome sequence of Pelagicola litoralis CL-ES2.</title>
        <authorList>
            <person name="Cao J."/>
        </authorList>
    </citation>
    <scope>NUCLEOTIDE SEQUENCE [LARGE SCALE GENOMIC DNA]</scope>
    <source>
        <strain evidence="11 12">CL-ES2</strain>
    </source>
</reference>
<dbReference type="RefSeq" id="WP_138015327.1">
    <property type="nucleotide sequence ID" value="NZ_SULI01000004.1"/>
</dbReference>
<evidence type="ECO:0000313" key="11">
    <source>
        <dbReference type="EMBL" id="TKZ21498.1"/>
    </source>
</evidence>
<evidence type="ECO:0000256" key="4">
    <source>
        <dbReference type="ARBA" id="ARBA00022571"/>
    </source>
</evidence>
<evidence type="ECO:0000256" key="9">
    <source>
        <dbReference type="ARBA" id="ARBA00023285"/>
    </source>
</evidence>
<proteinExistence type="inferred from homology"/>
<dbReference type="EMBL" id="SULI01000004">
    <property type="protein sequence ID" value="TKZ21498.1"/>
    <property type="molecule type" value="Genomic_DNA"/>
</dbReference>
<dbReference type="EC" id="3.5.1.16" evidence="11"/>
<sequence length="393" mass="42232">MDRLTRTKDILRDLVAIPSVSSDSNLEVISYARNILEDCGAHVDVAHAPCGTKANLFATIGPMVNGGTVLSGHSDVVPVSDQLWQSDPFAMQERDGKLFGRGTCDMKGFIAAVLALAPEFAKHVDRRPIHVALTYDEEIGCIGAQHLAQVLNAQGLRPDVAIIGEPTEMRIVEGHKGCCEYSTHFTGLAGHGSAPDMGVNAVEVAARYVNKLLDLKSALRAMTPKSSQFTPPWTTINVGALHGGVAHNVIASSAQLDWEMRPVRPSDAEFVKNELQKFCDAHLLPDMRAVWPDASINLETIAEVAGLDPTPSNEARRIVGELTGANDTHLVAFGTEGGIFQALGMDVVVCGPGSIDQAHKPDEYLAIDQLQTCLNFLETLARSLRDIQAPSSE</sequence>